<sequence length="244" mass="26084">MLHLRGARRLPANALVLGSTAPDLVYLVGTLGAAAHHPRGLLSSCLPAGLLAFLYVEALLLPVVGPWLVASSPARARPTLARLLGPRPLPRTFGAWLLVLLALLVGAATHQLWDGFTHAWMWPARALYPTTTVSLLGHTVLLSRALQHLSGVLGLVVVVAYLRRATAPALAASEPGERADAARRLLALLTVPLVAGCVAAFMQLRDPHPLLTRALWDAAWSATAWFALLLGLECLGLRLYRASR</sequence>
<gene>
    <name evidence="2" type="ORF">SAMN02745121_05655</name>
</gene>
<name>A0A1I2DPE3_9BACT</name>
<keyword evidence="1" id="KW-0812">Transmembrane</keyword>
<feature type="transmembrane region" description="Helical" evidence="1">
    <location>
        <begin position="93"/>
        <end position="113"/>
    </location>
</feature>
<dbReference type="Proteomes" id="UP000199400">
    <property type="component" value="Unassembled WGS sequence"/>
</dbReference>
<dbReference type="AlphaFoldDB" id="A0A1I2DPE3"/>
<keyword evidence="1" id="KW-1133">Transmembrane helix</keyword>
<keyword evidence="1" id="KW-0472">Membrane</keyword>
<dbReference type="STRING" id="54.SAMN02745121_05655"/>
<accession>A0A1I2DPE3</accession>
<feature type="transmembrane region" description="Helical" evidence="1">
    <location>
        <begin position="184"/>
        <end position="202"/>
    </location>
</feature>
<evidence type="ECO:0000313" key="2">
    <source>
        <dbReference type="EMBL" id="SFE82299.1"/>
    </source>
</evidence>
<proteinExistence type="predicted"/>
<protein>
    <recommendedName>
        <fullName evidence="4">DUF4184 family protein</fullName>
    </recommendedName>
</protein>
<evidence type="ECO:0008006" key="4">
    <source>
        <dbReference type="Google" id="ProtNLM"/>
    </source>
</evidence>
<dbReference type="EMBL" id="FOMX01000020">
    <property type="protein sequence ID" value="SFE82299.1"/>
    <property type="molecule type" value="Genomic_DNA"/>
</dbReference>
<evidence type="ECO:0000256" key="1">
    <source>
        <dbReference type="SAM" id="Phobius"/>
    </source>
</evidence>
<keyword evidence="3" id="KW-1185">Reference proteome</keyword>
<feature type="transmembrane region" description="Helical" evidence="1">
    <location>
        <begin position="222"/>
        <end position="240"/>
    </location>
</feature>
<reference evidence="3" key="1">
    <citation type="submission" date="2016-10" db="EMBL/GenBank/DDBJ databases">
        <authorList>
            <person name="Varghese N."/>
            <person name="Submissions S."/>
        </authorList>
    </citation>
    <scope>NUCLEOTIDE SEQUENCE [LARGE SCALE GENOMIC DNA]</scope>
    <source>
        <strain evidence="3">ATCC 25963</strain>
    </source>
</reference>
<dbReference type="Pfam" id="PF13803">
    <property type="entry name" value="DUF4184"/>
    <property type="match status" value="1"/>
</dbReference>
<feature type="transmembrane region" description="Helical" evidence="1">
    <location>
        <begin position="12"/>
        <end position="36"/>
    </location>
</feature>
<evidence type="ECO:0000313" key="3">
    <source>
        <dbReference type="Proteomes" id="UP000199400"/>
    </source>
</evidence>
<dbReference type="InterPro" id="IPR025238">
    <property type="entry name" value="DUF4184"/>
</dbReference>
<feature type="transmembrane region" description="Helical" evidence="1">
    <location>
        <begin position="48"/>
        <end position="72"/>
    </location>
</feature>
<organism evidence="2 3">
    <name type="scientific">Nannocystis exedens</name>
    <dbReference type="NCBI Taxonomy" id="54"/>
    <lineage>
        <taxon>Bacteria</taxon>
        <taxon>Pseudomonadati</taxon>
        <taxon>Myxococcota</taxon>
        <taxon>Polyangia</taxon>
        <taxon>Nannocystales</taxon>
        <taxon>Nannocystaceae</taxon>
        <taxon>Nannocystis</taxon>
    </lineage>
</organism>
<feature type="transmembrane region" description="Helical" evidence="1">
    <location>
        <begin position="145"/>
        <end position="163"/>
    </location>
</feature>